<dbReference type="EMBL" id="BMQG01000002">
    <property type="protein sequence ID" value="GGM32703.1"/>
    <property type="molecule type" value="Genomic_DNA"/>
</dbReference>
<organism evidence="1 2">
    <name type="scientific">Deinococcus arenae</name>
    <dbReference type="NCBI Taxonomy" id="1452751"/>
    <lineage>
        <taxon>Bacteria</taxon>
        <taxon>Thermotogati</taxon>
        <taxon>Deinococcota</taxon>
        <taxon>Deinococci</taxon>
        <taxon>Deinococcales</taxon>
        <taxon>Deinococcaceae</taxon>
        <taxon>Deinococcus</taxon>
    </lineage>
</organism>
<sequence length="108" mass="11549">MGGPSAAGVRYADPLMLSPADLLTFLNDRGGREYRVTALLATGRGRKAAVRELGEYWLTARGETVRATGPSGQTRDLTHTDFLSVFGSYTFGPAQPTGRLTDLGPLFS</sequence>
<dbReference type="AlphaFoldDB" id="A0A8H9GL00"/>
<reference evidence="2" key="1">
    <citation type="journal article" date="2019" name="Int. J. Syst. Evol. Microbiol.">
        <title>The Global Catalogue of Microorganisms (GCM) 10K type strain sequencing project: providing services to taxonomists for standard genome sequencing and annotation.</title>
        <authorList>
            <consortium name="The Broad Institute Genomics Platform"/>
            <consortium name="The Broad Institute Genome Sequencing Center for Infectious Disease"/>
            <person name="Wu L."/>
            <person name="Ma J."/>
        </authorList>
    </citation>
    <scope>NUCLEOTIDE SEQUENCE [LARGE SCALE GENOMIC DNA]</scope>
    <source>
        <strain evidence="2">JCM 31047</strain>
    </source>
</reference>
<evidence type="ECO:0000313" key="1">
    <source>
        <dbReference type="EMBL" id="GGM32703.1"/>
    </source>
</evidence>
<dbReference type="Proteomes" id="UP000600547">
    <property type="component" value="Unassembled WGS sequence"/>
</dbReference>
<proteinExistence type="predicted"/>
<comment type="caution">
    <text evidence="1">The sequence shown here is derived from an EMBL/GenBank/DDBJ whole genome shotgun (WGS) entry which is preliminary data.</text>
</comment>
<name>A0A8H9GL00_9DEIO</name>
<protein>
    <submittedName>
        <fullName evidence="1">Uncharacterized protein</fullName>
    </submittedName>
</protein>
<gene>
    <name evidence="1" type="ORF">GCM10008956_06160</name>
</gene>
<keyword evidence="2" id="KW-1185">Reference proteome</keyword>
<accession>A0A8H9GL00</accession>
<evidence type="ECO:0000313" key="2">
    <source>
        <dbReference type="Proteomes" id="UP000600547"/>
    </source>
</evidence>